<dbReference type="Pfam" id="PF11209">
    <property type="entry name" value="LmeA"/>
    <property type="match status" value="1"/>
</dbReference>
<organism evidence="2 3">
    <name type="scientific">Jonquetella anthropi DSM 22815</name>
    <dbReference type="NCBI Taxonomy" id="885272"/>
    <lineage>
        <taxon>Bacteria</taxon>
        <taxon>Thermotogati</taxon>
        <taxon>Synergistota</taxon>
        <taxon>Synergistia</taxon>
        <taxon>Synergistales</taxon>
        <taxon>Dethiosulfovibrionaceae</taxon>
        <taxon>Jonquetella</taxon>
    </lineage>
</organism>
<sequence>MLRQLFTALFALTAAALPALAVPAAGSQGNALSASFFQMFIDGFHPESGKMVMAYPPHDDGLIPRVYISLKGLHIQGMRVAEAELSAYNLRMTPPEQWKELKRPQVLGFLECNARAVVNEQDVKDFLSGRTFNHGRWKDGTVDFFPDYVDMSFRLKVDLKLFHTTFKMNAQTAFDVKQGSQLWLDVKSFSVNDRSVPLSTVNQMIRGVQPILDLKKFGLPLKLAHIKVTDEQATVETLRLPRQFDGPTWTWNGKAVSRTK</sequence>
<protein>
    <recommendedName>
        <fullName evidence="4">DUF2993 domain-containing protein</fullName>
    </recommendedName>
</protein>
<reference evidence="2 3" key="1">
    <citation type="submission" date="2011-11" db="EMBL/GenBank/DDBJ databases">
        <title>The Noncontiguous Finished genome of Jonquetella anthropi DSM 22815.</title>
        <authorList>
            <consortium name="US DOE Joint Genome Institute (JGI-PGF)"/>
            <person name="Lucas S."/>
            <person name="Copeland A."/>
            <person name="Lapidus A."/>
            <person name="Glavina del Rio T."/>
            <person name="Dalin E."/>
            <person name="Tice H."/>
            <person name="Bruce D."/>
            <person name="Goodwin L."/>
            <person name="Pitluck S."/>
            <person name="Peters L."/>
            <person name="Mikhailova N."/>
            <person name="Held B."/>
            <person name="Kyrpides N."/>
            <person name="Mavromatis K."/>
            <person name="Ivanova N."/>
            <person name="Markowitz V."/>
            <person name="Cheng J.-F."/>
            <person name="Hugenholtz P."/>
            <person name="Woyke T."/>
            <person name="Wu D."/>
            <person name="Gronow S."/>
            <person name="Wellnitz S."/>
            <person name="Brambilla E."/>
            <person name="Klenk H.-P."/>
            <person name="Eisen J.A."/>
        </authorList>
    </citation>
    <scope>NUCLEOTIDE SEQUENCE [LARGE SCALE GENOMIC DNA]</scope>
    <source>
        <strain evidence="2 3">DSM 22815</strain>
    </source>
</reference>
<name>H0UIU7_9BACT</name>
<dbReference type="OrthoDB" id="4452at2"/>
<gene>
    <name evidence="2" type="ORF">JonanDRAFT_0322</name>
</gene>
<proteinExistence type="predicted"/>
<evidence type="ECO:0000313" key="2">
    <source>
        <dbReference type="EMBL" id="EHM12741.1"/>
    </source>
</evidence>
<keyword evidence="1" id="KW-0732">Signal</keyword>
<dbReference type="EMBL" id="CM001376">
    <property type="protein sequence ID" value="EHM12741.1"/>
    <property type="molecule type" value="Genomic_DNA"/>
</dbReference>
<dbReference type="AlphaFoldDB" id="H0UIU7"/>
<dbReference type="HOGENOM" id="CLU_083811_0_0_0"/>
<dbReference type="RefSeq" id="WP_008522519.1">
    <property type="nucleotide sequence ID" value="NZ_CM001376.1"/>
</dbReference>
<accession>H0UIU7</accession>
<feature type="chain" id="PRO_5003540785" description="DUF2993 domain-containing protein" evidence="1">
    <location>
        <begin position="22"/>
        <end position="260"/>
    </location>
</feature>
<dbReference type="Proteomes" id="UP000003806">
    <property type="component" value="Chromosome"/>
</dbReference>
<dbReference type="STRING" id="885272.JonanDRAFT_0322"/>
<feature type="signal peptide" evidence="1">
    <location>
        <begin position="1"/>
        <end position="21"/>
    </location>
</feature>
<evidence type="ECO:0000313" key="3">
    <source>
        <dbReference type="Proteomes" id="UP000003806"/>
    </source>
</evidence>
<keyword evidence="3" id="KW-1185">Reference proteome</keyword>
<dbReference type="InterPro" id="IPR021373">
    <property type="entry name" value="DUF2993"/>
</dbReference>
<dbReference type="eggNOG" id="ENOG502ZRF6">
    <property type="taxonomic scope" value="Bacteria"/>
</dbReference>
<evidence type="ECO:0000256" key="1">
    <source>
        <dbReference type="SAM" id="SignalP"/>
    </source>
</evidence>
<evidence type="ECO:0008006" key="4">
    <source>
        <dbReference type="Google" id="ProtNLM"/>
    </source>
</evidence>